<name>A0AAD9FQU4_PAPLA</name>
<protein>
    <recommendedName>
        <fullName evidence="4">Large ribosomal subunit protein bL34m</fullName>
    </recommendedName>
</protein>
<dbReference type="NCBIfam" id="TIGR01030">
    <property type="entry name" value="rpmH_bact"/>
    <property type="match status" value="1"/>
</dbReference>
<evidence type="ECO:0000256" key="2">
    <source>
        <dbReference type="ARBA" id="ARBA00022980"/>
    </source>
</evidence>
<evidence type="ECO:0000313" key="6">
    <source>
        <dbReference type="Proteomes" id="UP001182556"/>
    </source>
</evidence>
<dbReference type="InterPro" id="IPR000271">
    <property type="entry name" value="Ribosomal_bL34"/>
</dbReference>
<dbReference type="GO" id="GO:0005762">
    <property type="term" value="C:mitochondrial large ribosomal subunit"/>
    <property type="evidence" value="ECO:0007669"/>
    <property type="project" value="TreeGrafter"/>
</dbReference>
<dbReference type="GO" id="GO:0003735">
    <property type="term" value="F:structural constituent of ribosome"/>
    <property type="evidence" value="ECO:0007669"/>
    <property type="project" value="InterPro"/>
</dbReference>
<sequence>MPRILRSLLPSAQTILSRPLAQSLPTRITPFLGTSTRTASPLSTLSTLTPFRSSLPSSPSPFASLSLSFQPMQVRYRTMGAFYQPSQRKRKRKHGFLSRVRTHNGRKMLQRRMLKGRRFLSH</sequence>
<reference evidence="5" key="1">
    <citation type="submission" date="2023-02" db="EMBL/GenBank/DDBJ databases">
        <title>Identification and recombinant expression of a fungal hydrolase from Papiliotrema laurentii that hydrolyzes apple cutin and clears colloidal polyester polyurethane.</title>
        <authorList>
            <consortium name="DOE Joint Genome Institute"/>
            <person name="Roman V.A."/>
            <person name="Bojanowski C."/>
            <person name="Crable B.R."/>
            <person name="Wagner D.N."/>
            <person name="Hung C.S."/>
            <person name="Nadeau L.J."/>
            <person name="Schratz L."/>
            <person name="Haridas S."/>
            <person name="Pangilinan J."/>
            <person name="Lipzen A."/>
            <person name="Na H."/>
            <person name="Yan M."/>
            <person name="Ng V."/>
            <person name="Grigoriev I.V."/>
            <person name="Spatafora J.W."/>
            <person name="Barlow D."/>
            <person name="Biffinger J."/>
            <person name="Kelley-Loughnane N."/>
            <person name="Varaljay V.A."/>
            <person name="Crookes-Goodson W.J."/>
        </authorList>
    </citation>
    <scope>NUCLEOTIDE SEQUENCE</scope>
    <source>
        <strain evidence="5">5307AH</strain>
    </source>
</reference>
<keyword evidence="3" id="KW-0687">Ribonucleoprotein</keyword>
<dbReference type="Pfam" id="PF00468">
    <property type="entry name" value="Ribosomal_L34"/>
    <property type="match status" value="1"/>
</dbReference>
<keyword evidence="6" id="KW-1185">Reference proteome</keyword>
<dbReference type="EMBL" id="JAODAN010000005">
    <property type="protein sequence ID" value="KAK1924499.1"/>
    <property type="molecule type" value="Genomic_DNA"/>
</dbReference>
<dbReference type="PANTHER" id="PTHR14503">
    <property type="entry name" value="MITOCHONDRIAL RIBOSOMAL PROTEIN 34 FAMILY MEMBER"/>
    <property type="match status" value="1"/>
</dbReference>
<evidence type="ECO:0000256" key="3">
    <source>
        <dbReference type="ARBA" id="ARBA00023274"/>
    </source>
</evidence>
<comment type="similarity">
    <text evidence="1">Belongs to the bacterial ribosomal protein bL34 family.</text>
</comment>
<dbReference type="HAMAP" id="MF_00391">
    <property type="entry name" value="Ribosomal_bL34"/>
    <property type="match status" value="1"/>
</dbReference>
<keyword evidence="2 5" id="KW-0689">Ribosomal protein</keyword>
<dbReference type="Gene3D" id="1.10.287.3980">
    <property type="match status" value="1"/>
</dbReference>
<dbReference type="PANTHER" id="PTHR14503:SF4">
    <property type="entry name" value="LARGE RIBOSOMAL SUBUNIT PROTEIN BL34M"/>
    <property type="match status" value="1"/>
</dbReference>
<accession>A0AAD9FQU4</accession>
<dbReference type="FunFam" id="1.10.287.3980:FF:000001">
    <property type="entry name" value="Mitochondrial ribosomal protein L34"/>
    <property type="match status" value="1"/>
</dbReference>
<dbReference type="AlphaFoldDB" id="A0AAD9FQU4"/>
<gene>
    <name evidence="5" type="ORF">DB88DRAFT_490672</name>
</gene>
<dbReference type="Proteomes" id="UP001182556">
    <property type="component" value="Unassembled WGS sequence"/>
</dbReference>
<evidence type="ECO:0000256" key="4">
    <source>
        <dbReference type="ARBA" id="ARBA00035274"/>
    </source>
</evidence>
<comment type="caution">
    <text evidence="5">The sequence shown here is derived from an EMBL/GenBank/DDBJ whole genome shotgun (WGS) entry which is preliminary data.</text>
</comment>
<evidence type="ECO:0000256" key="1">
    <source>
        <dbReference type="ARBA" id="ARBA00010111"/>
    </source>
</evidence>
<proteinExistence type="inferred from homology"/>
<dbReference type="GO" id="GO:0006412">
    <property type="term" value="P:translation"/>
    <property type="evidence" value="ECO:0007669"/>
    <property type="project" value="InterPro"/>
</dbReference>
<evidence type="ECO:0000313" key="5">
    <source>
        <dbReference type="EMBL" id="KAK1924499.1"/>
    </source>
</evidence>
<organism evidence="5 6">
    <name type="scientific">Papiliotrema laurentii</name>
    <name type="common">Cryptococcus laurentii</name>
    <dbReference type="NCBI Taxonomy" id="5418"/>
    <lineage>
        <taxon>Eukaryota</taxon>
        <taxon>Fungi</taxon>
        <taxon>Dikarya</taxon>
        <taxon>Basidiomycota</taxon>
        <taxon>Agaricomycotina</taxon>
        <taxon>Tremellomycetes</taxon>
        <taxon>Tremellales</taxon>
        <taxon>Rhynchogastremaceae</taxon>
        <taxon>Papiliotrema</taxon>
    </lineage>
</organism>